<reference evidence="4 5" key="1">
    <citation type="submission" date="2020-04" db="EMBL/GenBank/DDBJ databases">
        <title>Novel species.</title>
        <authorList>
            <person name="Teo W.F.A."/>
            <person name="Lipun K."/>
            <person name="Srisuk N."/>
            <person name="Duangmal K."/>
        </authorList>
    </citation>
    <scope>NUCLEOTIDE SEQUENCE [LARGE SCALE GENOMIC DNA]</scope>
    <source>
        <strain evidence="4 5">K13G38</strain>
    </source>
</reference>
<evidence type="ECO:0000313" key="5">
    <source>
        <dbReference type="Proteomes" id="UP000715441"/>
    </source>
</evidence>
<feature type="transmembrane region" description="Helical" evidence="2">
    <location>
        <begin position="31"/>
        <end position="54"/>
    </location>
</feature>
<keyword evidence="2" id="KW-1133">Transmembrane helix</keyword>
<sequence length="154" mass="15635">MRTSGLSYRGHPRATKSTGTAQIRDQGAESVGLAILFPIALVLILSAVQGGLWWHVHAVAAQAAQAGVEAGRPVGGTTTTAAEAARSFATRAGRGVLTAPEVHTTVTADTVQVEVSGTAIRLVPIPGLDIRVAASAHAVKERFTVPALAAGDGP</sequence>
<name>A0ABX1J422_9PSEU</name>
<organism evidence="4 5">
    <name type="scientific">Amycolatopsis acididurans</name>
    <dbReference type="NCBI Taxonomy" id="2724524"/>
    <lineage>
        <taxon>Bacteria</taxon>
        <taxon>Bacillati</taxon>
        <taxon>Actinomycetota</taxon>
        <taxon>Actinomycetes</taxon>
        <taxon>Pseudonocardiales</taxon>
        <taxon>Pseudonocardiaceae</taxon>
        <taxon>Amycolatopsis</taxon>
    </lineage>
</organism>
<keyword evidence="2" id="KW-0472">Membrane</keyword>
<comment type="caution">
    <text evidence="4">The sequence shown here is derived from an EMBL/GenBank/DDBJ whole genome shotgun (WGS) entry which is preliminary data.</text>
</comment>
<keyword evidence="5" id="KW-1185">Reference proteome</keyword>
<dbReference type="EMBL" id="JAAXLS010000010">
    <property type="protein sequence ID" value="NKQ54531.1"/>
    <property type="molecule type" value="Genomic_DNA"/>
</dbReference>
<proteinExistence type="predicted"/>
<gene>
    <name evidence="4" type="ORF">HFP15_16750</name>
</gene>
<feature type="domain" description="TadE-like" evidence="3">
    <location>
        <begin position="29"/>
        <end position="68"/>
    </location>
</feature>
<evidence type="ECO:0000256" key="1">
    <source>
        <dbReference type="SAM" id="MobiDB-lite"/>
    </source>
</evidence>
<dbReference type="Proteomes" id="UP000715441">
    <property type="component" value="Unassembled WGS sequence"/>
</dbReference>
<protein>
    <submittedName>
        <fullName evidence="4">Pilus assembly protein TadE</fullName>
    </submittedName>
</protein>
<evidence type="ECO:0000313" key="4">
    <source>
        <dbReference type="EMBL" id="NKQ54531.1"/>
    </source>
</evidence>
<feature type="region of interest" description="Disordered" evidence="1">
    <location>
        <begin position="1"/>
        <end position="22"/>
    </location>
</feature>
<evidence type="ECO:0000259" key="3">
    <source>
        <dbReference type="Pfam" id="PF07811"/>
    </source>
</evidence>
<dbReference type="Pfam" id="PF07811">
    <property type="entry name" value="TadE"/>
    <property type="match status" value="1"/>
</dbReference>
<evidence type="ECO:0000256" key="2">
    <source>
        <dbReference type="SAM" id="Phobius"/>
    </source>
</evidence>
<dbReference type="InterPro" id="IPR012495">
    <property type="entry name" value="TadE-like_dom"/>
</dbReference>
<accession>A0ABX1J422</accession>
<keyword evidence="2" id="KW-0812">Transmembrane</keyword>